<keyword evidence="8" id="KW-1185">Reference proteome</keyword>
<reference evidence="9" key="3">
    <citation type="submission" date="2020-12" db="UniProtKB">
        <authorList>
            <consortium name="WormBaseParasite"/>
        </authorList>
    </citation>
    <scope>IDENTIFICATION</scope>
</reference>
<keyword evidence="2" id="KW-1133">Transmembrane helix</keyword>
<feature type="domain" description="DUF7583" evidence="4">
    <location>
        <begin position="335"/>
        <end position="433"/>
    </location>
</feature>
<accession>A0A090L166</accession>
<feature type="chain" id="PRO_5015030364" evidence="3">
    <location>
        <begin position="22"/>
        <end position="540"/>
    </location>
</feature>
<dbReference type="AlphaFoldDB" id="A0A090L166"/>
<dbReference type="Pfam" id="PF24490">
    <property type="entry name" value="DUF7585"/>
    <property type="match status" value="1"/>
</dbReference>
<evidence type="ECO:0000259" key="6">
    <source>
        <dbReference type="Pfam" id="PF24490"/>
    </source>
</evidence>
<proteinExistence type="predicted"/>
<evidence type="ECO:0000313" key="8">
    <source>
        <dbReference type="Proteomes" id="UP000035682"/>
    </source>
</evidence>
<protein>
    <submittedName>
        <fullName evidence="7 9">Uncharacterized protein</fullName>
    </submittedName>
</protein>
<evidence type="ECO:0000313" key="9">
    <source>
        <dbReference type="WBParaSite" id="SRAE_1000170800.1"/>
    </source>
</evidence>
<dbReference type="WBParaSite" id="SRAE_1000170800.1">
    <property type="protein sequence ID" value="SRAE_1000170800.1"/>
    <property type="gene ID" value="WBGene00258316"/>
</dbReference>
<gene>
    <name evidence="7 9 10" type="ORF">SRAE_1000170800</name>
</gene>
<sequence>MILDFYLSTLLWILLPIFTFCEESIHKTFFPLVPNEINQTTFPITINTDSESDVILFKCPDKEYKHSNVEDLFYLDNSIESSKSTIRNREKIFSWIPLANNNNQFNYINCGNVSIKSNAGGHVDYKWEFKVNWQHKSDPFKMAKRITIVNQLPLTNKCDSNLANVLKFTKDRQNTIIQLKLENDELIKPDELPYVNKLYYYFNKSKDDVNVDQVKPCAIFRAINDRPTMTIQGFNTSLTTLDDLPIKVINLEDVAGSFSTKLFLVGQPNLINFYNDEIMLMKRVAFTRDGIKEIPNFAETIKHSFSLKGFQLLKFSYDWPTHDRNFLSTETFYFGPKTKNHVFPLENTIYPVKGVNIKPNCSINRITFGYLDSISFNGKTVKLEKLSNDGKEKDNFVRSGNYIFTSNINDPKITLKCIYITPNGNVTFPQVFIRIGNVPSRFDGKSRKITDGNDKKFNNIQKEPKIERTEKFEEKSGSIWIYVIIGIILLLIIAIIIIIIIICRRKSTKQMTGKKTIETKKTEKKSRLSLSISSSKNTKE</sequence>
<evidence type="ECO:0000256" key="2">
    <source>
        <dbReference type="SAM" id="Phobius"/>
    </source>
</evidence>
<reference evidence="7" key="2">
    <citation type="submission" date="2014-09" db="EMBL/GenBank/DDBJ databases">
        <authorList>
            <person name="Aslett A.Martin."/>
        </authorList>
    </citation>
    <scope>NUCLEOTIDE SEQUENCE</scope>
    <source>
        <strain evidence="7">ED321 Heterogonic</strain>
    </source>
</reference>
<keyword evidence="3" id="KW-0732">Signal</keyword>
<dbReference type="EMBL" id="LN609528">
    <property type="protein sequence ID" value="CEF63446.1"/>
    <property type="molecule type" value="Genomic_DNA"/>
</dbReference>
<dbReference type="InterPro" id="IPR056005">
    <property type="entry name" value="DUF7583"/>
</dbReference>
<dbReference type="GeneID" id="36375811"/>
<evidence type="ECO:0000256" key="3">
    <source>
        <dbReference type="SAM" id="SignalP"/>
    </source>
</evidence>
<evidence type="ECO:0000259" key="4">
    <source>
        <dbReference type="Pfam" id="PF24486"/>
    </source>
</evidence>
<dbReference type="Pfam" id="PF24486">
    <property type="entry name" value="DUF7583"/>
    <property type="match status" value="1"/>
</dbReference>
<feature type="domain" description="DUF7585" evidence="6">
    <location>
        <begin position="28"/>
        <end position="223"/>
    </location>
</feature>
<feature type="signal peptide" evidence="3">
    <location>
        <begin position="1"/>
        <end position="21"/>
    </location>
</feature>
<keyword evidence="2" id="KW-0472">Membrane</keyword>
<evidence type="ECO:0000259" key="5">
    <source>
        <dbReference type="Pfam" id="PF24488"/>
    </source>
</evidence>
<dbReference type="InterPro" id="IPR056007">
    <property type="entry name" value="DUF7585"/>
</dbReference>
<evidence type="ECO:0000313" key="10">
    <source>
        <dbReference type="WormBase" id="SRAE_1000170800"/>
    </source>
</evidence>
<dbReference type="RefSeq" id="XP_024502648.1">
    <property type="nucleotide sequence ID" value="XM_024648695.1"/>
</dbReference>
<dbReference type="Proteomes" id="UP000035682">
    <property type="component" value="Unplaced"/>
</dbReference>
<organism evidence="7">
    <name type="scientific">Strongyloides ratti</name>
    <name type="common">Parasitic roundworm</name>
    <dbReference type="NCBI Taxonomy" id="34506"/>
    <lineage>
        <taxon>Eukaryota</taxon>
        <taxon>Metazoa</taxon>
        <taxon>Ecdysozoa</taxon>
        <taxon>Nematoda</taxon>
        <taxon>Chromadorea</taxon>
        <taxon>Rhabditida</taxon>
        <taxon>Tylenchina</taxon>
        <taxon>Panagrolaimomorpha</taxon>
        <taxon>Strongyloidoidea</taxon>
        <taxon>Strongyloididae</taxon>
        <taxon>Strongyloides</taxon>
    </lineage>
</organism>
<dbReference type="InterPro" id="IPR056006">
    <property type="entry name" value="DUF7584"/>
</dbReference>
<name>A0A090L166_STRRB</name>
<dbReference type="Pfam" id="PF24488">
    <property type="entry name" value="DUF7584"/>
    <property type="match status" value="1"/>
</dbReference>
<keyword evidence="2" id="KW-0812">Transmembrane</keyword>
<dbReference type="CTD" id="36375811"/>
<feature type="transmembrane region" description="Helical" evidence="2">
    <location>
        <begin position="479"/>
        <end position="503"/>
    </location>
</feature>
<feature type="region of interest" description="Disordered" evidence="1">
    <location>
        <begin position="512"/>
        <end position="540"/>
    </location>
</feature>
<reference evidence="8" key="1">
    <citation type="submission" date="2014-09" db="EMBL/GenBank/DDBJ databases">
        <authorList>
            <person name="Martin A.A."/>
        </authorList>
    </citation>
    <scope>NUCLEOTIDE SEQUENCE</scope>
    <source>
        <strain evidence="8">ED321</strain>
    </source>
</reference>
<feature type="compositionally biased region" description="Low complexity" evidence="1">
    <location>
        <begin position="528"/>
        <end position="540"/>
    </location>
</feature>
<evidence type="ECO:0000313" key="7">
    <source>
        <dbReference type="EMBL" id="CEF63446.1"/>
    </source>
</evidence>
<dbReference type="WormBase" id="SRAE_1000170800">
    <property type="protein sequence ID" value="SRP02986"/>
    <property type="gene ID" value="WBGene00258316"/>
</dbReference>
<feature type="domain" description="DUF7584" evidence="5">
    <location>
        <begin position="227"/>
        <end position="334"/>
    </location>
</feature>
<dbReference type="STRING" id="34506.A0A090L166"/>
<evidence type="ECO:0000256" key="1">
    <source>
        <dbReference type="SAM" id="MobiDB-lite"/>
    </source>
</evidence>